<reference evidence="2" key="1">
    <citation type="submission" date="2020-05" db="EMBL/GenBank/DDBJ databases">
        <authorList>
            <person name="Chiriac C."/>
            <person name="Salcher M."/>
            <person name="Ghai R."/>
            <person name="Kavagutti S V."/>
        </authorList>
    </citation>
    <scope>NUCLEOTIDE SEQUENCE</scope>
</reference>
<name>A0A6J6YGI2_9ZZZZ</name>
<dbReference type="AlphaFoldDB" id="A0A6J6YGI2"/>
<organism evidence="2">
    <name type="scientific">freshwater metagenome</name>
    <dbReference type="NCBI Taxonomy" id="449393"/>
    <lineage>
        <taxon>unclassified sequences</taxon>
        <taxon>metagenomes</taxon>
        <taxon>ecological metagenomes</taxon>
    </lineage>
</organism>
<sequence length="208" mass="22625">MFVERDELAKNSRGELRGNDGGAGPVAGEHPVRRLLGRCAVGDHFGFGLAESQRLGLSEHVGHQQIVMIAMRVIGVRETDHVHRHQPGALMNQLIEGVLAVGPGLAPYDGSGLTHYRRAIAAHRLAVAFHVELLQIGGEPTELVGIGQHRVALRAQHVAVPDTKHRQNDGHVLSQRRMQEVLVNGVKPGKELGEGIGPNCEHQRQTDR</sequence>
<evidence type="ECO:0000313" key="2">
    <source>
        <dbReference type="EMBL" id="CAB4807264.1"/>
    </source>
</evidence>
<protein>
    <submittedName>
        <fullName evidence="2">Unannotated protein</fullName>
    </submittedName>
</protein>
<feature type="region of interest" description="Disordered" evidence="1">
    <location>
        <begin position="1"/>
        <end position="27"/>
    </location>
</feature>
<dbReference type="EMBL" id="CAFAAI010000248">
    <property type="protein sequence ID" value="CAB4807264.1"/>
    <property type="molecule type" value="Genomic_DNA"/>
</dbReference>
<proteinExistence type="predicted"/>
<feature type="compositionally biased region" description="Basic and acidic residues" evidence="1">
    <location>
        <begin position="1"/>
        <end position="18"/>
    </location>
</feature>
<evidence type="ECO:0000256" key="1">
    <source>
        <dbReference type="SAM" id="MobiDB-lite"/>
    </source>
</evidence>
<gene>
    <name evidence="2" type="ORF">UFOPK2992_01346</name>
</gene>
<accession>A0A6J6YGI2</accession>